<feature type="transmembrane region" description="Helical" evidence="7">
    <location>
        <begin position="155"/>
        <end position="176"/>
    </location>
</feature>
<dbReference type="InterPro" id="IPR029044">
    <property type="entry name" value="Nucleotide-diphossugar_trans"/>
</dbReference>
<keyword evidence="2" id="KW-0328">Glycosyltransferase</keyword>
<evidence type="ECO:0000313" key="9">
    <source>
        <dbReference type="EMBL" id="MPM93224.1"/>
    </source>
</evidence>
<feature type="transmembrane region" description="Helical" evidence="7">
    <location>
        <begin position="182"/>
        <end position="203"/>
    </location>
</feature>
<dbReference type="AlphaFoldDB" id="A0A645DUM9"/>
<keyword evidence="3" id="KW-0808">Transferase</keyword>
<gene>
    <name evidence="9" type="ORF">SDC9_140360</name>
</gene>
<feature type="domain" description="Glycosyltransferase 2-like" evidence="8">
    <location>
        <begin position="3"/>
        <end position="199"/>
    </location>
</feature>
<keyword evidence="5 7" id="KW-1133">Transmembrane helix</keyword>
<dbReference type="InterPro" id="IPR001173">
    <property type="entry name" value="Glyco_trans_2-like"/>
</dbReference>
<keyword evidence="4 7" id="KW-0812">Transmembrane</keyword>
<evidence type="ECO:0000259" key="8">
    <source>
        <dbReference type="Pfam" id="PF13632"/>
    </source>
</evidence>
<dbReference type="InterPro" id="IPR050321">
    <property type="entry name" value="Glycosyltr_2/OpgH_subfam"/>
</dbReference>
<keyword evidence="6 7" id="KW-0472">Membrane</keyword>
<dbReference type="Gene3D" id="3.90.550.10">
    <property type="entry name" value="Spore Coat Polysaccharide Biosynthesis Protein SpsA, Chain A"/>
    <property type="match status" value="1"/>
</dbReference>
<dbReference type="SUPFAM" id="SSF53448">
    <property type="entry name" value="Nucleotide-diphospho-sugar transferases"/>
    <property type="match status" value="1"/>
</dbReference>
<evidence type="ECO:0000256" key="2">
    <source>
        <dbReference type="ARBA" id="ARBA00022676"/>
    </source>
</evidence>
<organism evidence="9">
    <name type="scientific">bioreactor metagenome</name>
    <dbReference type="NCBI Taxonomy" id="1076179"/>
    <lineage>
        <taxon>unclassified sequences</taxon>
        <taxon>metagenomes</taxon>
        <taxon>ecological metagenomes</taxon>
    </lineage>
</organism>
<dbReference type="PANTHER" id="PTHR43867:SF2">
    <property type="entry name" value="CELLULOSE SYNTHASE CATALYTIC SUBUNIT A [UDP-FORMING]"/>
    <property type="match status" value="1"/>
</dbReference>
<evidence type="ECO:0000256" key="1">
    <source>
        <dbReference type="ARBA" id="ARBA00004141"/>
    </source>
</evidence>
<reference evidence="9" key="1">
    <citation type="submission" date="2019-08" db="EMBL/GenBank/DDBJ databases">
        <authorList>
            <person name="Kucharzyk K."/>
            <person name="Murdoch R.W."/>
            <person name="Higgins S."/>
            <person name="Loffler F."/>
        </authorList>
    </citation>
    <scope>NUCLEOTIDE SEQUENCE</scope>
</reference>
<comment type="caution">
    <text evidence="9">The sequence shown here is derived from an EMBL/GenBank/DDBJ whole genome shotgun (WGS) entry which is preliminary data.</text>
</comment>
<comment type="subcellular location">
    <subcellularLocation>
        <location evidence="1">Membrane</location>
        <topology evidence="1">Multi-pass membrane protein</topology>
    </subcellularLocation>
</comment>
<dbReference type="EMBL" id="VSSQ01040064">
    <property type="protein sequence ID" value="MPM93224.1"/>
    <property type="molecule type" value="Genomic_DNA"/>
</dbReference>
<sequence length="251" mass="28887">MMTDADCTVHKNWILTTANHFKENLHNNDSANKKKIGMICSYTNVKANRMFHYCQFAEWTYMHTYACAGIGMDMVLGCFGNNISITKEAYNKIGGYTNLAFSVTEDYVLLKAIFNAGFEVRYLCDTNTVVETLPVETFSEYMSQRKRWAIGGIDLGWKAFVYVASSVCLWLAIILSFIVCNYYLLVISVVLRFLGDTLILYPVFNILDIKYLKKWVPLSVCFYSLTEIILPFTLLNRTVKWKGQTFNQNKK</sequence>
<name>A0A645DUM9_9ZZZZ</name>
<evidence type="ECO:0000256" key="6">
    <source>
        <dbReference type="ARBA" id="ARBA00023136"/>
    </source>
</evidence>
<proteinExistence type="predicted"/>
<dbReference type="PANTHER" id="PTHR43867">
    <property type="entry name" value="CELLULOSE SYNTHASE CATALYTIC SUBUNIT A [UDP-FORMING]"/>
    <property type="match status" value="1"/>
</dbReference>
<evidence type="ECO:0000256" key="5">
    <source>
        <dbReference type="ARBA" id="ARBA00022989"/>
    </source>
</evidence>
<evidence type="ECO:0000256" key="4">
    <source>
        <dbReference type="ARBA" id="ARBA00022692"/>
    </source>
</evidence>
<evidence type="ECO:0000256" key="3">
    <source>
        <dbReference type="ARBA" id="ARBA00022679"/>
    </source>
</evidence>
<dbReference type="Pfam" id="PF13632">
    <property type="entry name" value="Glyco_trans_2_3"/>
    <property type="match status" value="1"/>
</dbReference>
<accession>A0A645DUM9</accession>
<dbReference type="GO" id="GO:0016020">
    <property type="term" value="C:membrane"/>
    <property type="evidence" value="ECO:0007669"/>
    <property type="project" value="UniProtKB-SubCell"/>
</dbReference>
<evidence type="ECO:0000256" key="7">
    <source>
        <dbReference type="SAM" id="Phobius"/>
    </source>
</evidence>
<protein>
    <recommendedName>
        <fullName evidence="8">Glycosyltransferase 2-like domain-containing protein</fullName>
    </recommendedName>
</protein>
<dbReference type="GO" id="GO:0016757">
    <property type="term" value="F:glycosyltransferase activity"/>
    <property type="evidence" value="ECO:0007669"/>
    <property type="project" value="UniProtKB-KW"/>
</dbReference>